<evidence type="ECO:0000256" key="2">
    <source>
        <dbReference type="SAM" id="Phobius"/>
    </source>
</evidence>
<dbReference type="Gene3D" id="2.60.40.10">
    <property type="entry name" value="Immunoglobulins"/>
    <property type="match status" value="1"/>
</dbReference>
<dbReference type="SMART" id="SM00409">
    <property type="entry name" value="IG"/>
    <property type="match status" value="1"/>
</dbReference>
<dbReference type="InterPro" id="IPR007110">
    <property type="entry name" value="Ig-like_dom"/>
</dbReference>
<evidence type="ECO:0000259" key="4">
    <source>
        <dbReference type="PROSITE" id="PS50835"/>
    </source>
</evidence>
<protein>
    <recommendedName>
        <fullName evidence="4">Ig-like domain-containing protein</fullName>
    </recommendedName>
</protein>
<accession>A0A3Q3WSF7</accession>
<dbReference type="PROSITE" id="PS50835">
    <property type="entry name" value="IG_LIKE"/>
    <property type="match status" value="1"/>
</dbReference>
<feature type="chain" id="PRO_5018737243" description="Ig-like domain-containing protein" evidence="3">
    <location>
        <begin position="22"/>
        <end position="193"/>
    </location>
</feature>
<keyword evidence="2" id="KW-0472">Membrane</keyword>
<dbReference type="SUPFAM" id="SSF48726">
    <property type="entry name" value="Immunoglobulin"/>
    <property type="match status" value="1"/>
</dbReference>
<evidence type="ECO:0000313" key="5">
    <source>
        <dbReference type="Ensembl" id="ENSMMOP00000012074.1"/>
    </source>
</evidence>
<dbReference type="InterPro" id="IPR013151">
    <property type="entry name" value="Immunoglobulin_dom"/>
</dbReference>
<dbReference type="InterPro" id="IPR013783">
    <property type="entry name" value="Ig-like_fold"/>
</dbReference>
<evidence type="ECO:0000256" key="1">
    <source>
        <dbReference type="ARBA" id="ARBA00023319"/>
    </source>
</evidence>
<keyword evidence="2" id="KW-1133">Transmembrane helix</keyword>
<keyword evidence="1" id="KW-0393">Immunoglobulin domain</keyword>
<dbReference type="PANTHER" id="PTHR15193:SF2">
    <property type="match status" value="1"/>
</dbReference>
<feature type="domain" description="Ig-like" evidence="4">
    <location>
        <begin position="29"/>
        <end position="119"/>
    </location>
</feature>
<dbReference type="PANTHER" id="PTHR15193">
    <property type="entry name" value="CD83 ANTIGEN"/>
    <property type="match status" value="1"/>
</dbReference>
<evidence type="ECO:0000256" key="3">
    <source>
        <dbReference type="SAM" id="SignalP"/>
    </source>
</evidence>
<keyword evidence="6" id="KW-1185">Reference proteome</keyword>
<keyword evidence="3" id="KW-0732">Signal</keyword>
<dbReference type="CDD" id="cd00096">
    <property type="entry name" value="Ig"/>
    <property type="match status" value="1"/>
</dbReference>
<keyword evidence="2" id="KW-0812">Transmembrane</keyword>
<proteinExistence type="predicted"/>
<dbReference type="InterPro" id="IPR036179">
    <property type="entry name" value="Ig-like_dom_sf"/>
</dbReference>
<name>A0A3Q3WSF7_MOLML</name>
<feature type="signal peptide" evidence="3">
    <location>
        <begin position="1"/>
        <end position="21"/>
    </location>
</feature>
<dbReference type="OMA" id="FLSVTWY"/>
<dbReference type="InterPro" id="IPR003599">
    <property type="entry name" value="Ig_sub"/>
</dbReference>
<organism evidence="5 6">
    <name type="scientific">Mola mola</name>
    <name type="common">Ocean sunfish</name>
    <name type="synonym">Tetraodon mola</name>
    <dbReference type="NCBI Taxonomy" id="94237"/>
    <lineage>
        <taxon>Eukaryota</taxon>
        <taxon>Metazoa</taxon>
        <taxon>Chordata</taxon>
        <taxon>Craniata</taxon>
        <taxon>Vertebrata</taxon>
        <taxon>Euteleostomi</taxon>
        <taxon>Actinopterygii</taxon>
        <taxon>Neopterygii</taxon>
        <taxon>Teleostei</taxon>
        <taxon>Neoteleostei</taxon>
        <taxon>Acanthomorphata</taxon>
        <taxon>Eupercaria</taxon>
        <taxon>Tetraodontiformes</taxon>
        <taxon>Molidae</taxon>
        <taxon>Mola</taxon>
    </lineage>
</organism>
<reference evidence="5" key="1">
    <citation type="submission" date="2025-08" db="UniProtKB">
        <authorList>
            <consortium name="Ensembl"/>
        </authorList>
    </citation>
    <scope>IDENTIFICATION</scope>
</reference>
<evidence type="ECO:0000313" key="6">
    <source>
        <dbReference type="Proteomes" id="UP000261620"/>
    </source>
</evidence>
<sequence>MSQTVLFIKLLLVHCAAKNRAETYANCREDVQLKCPHVDTDAESFLSVTWYKLHNQKKHGIIRRNKGNEETHYYDFHRLASFGENNSLLLPDVTPKDSGNYECAVNANVGGKNLNHRVNVIINVCVTKADLMTITNTLNTTQSFLYHAEDLPVMWSIIGCVAVGLTKIIISLISIWVIRAVRIRSSRRRQHNW</sequence>
<dbReference type="Pfam" id="PF00047">
    <property type="entry name" value="ig"/>
    <property type="match status" value="1"/>
</dbReference>
<reference evidence="5" key="2">
    <citation type="submission" date="2025-09" db="UniProtKB">
        <authorList>
            <consortium name="Ensembl"/>
        </authorList>
    </citation>
    <scope>IDENTIFICATION</scope>
</reference>
<feature type="transmembrane region" description="Helical" evidence="2">
    <location>
        <begin position="153"/>
        <end position="178"/>
    </location>
</feature>
<dbReference type="AlphaFoldDB" id="A0A3Q3WSF7"/>
<dbReference type="Ensembl" id="ENSMMOT00000012278.1">
    <property type="protein sequence ID" value="ENSMMOP00000012074.1"/>
    <property type="gene ID" value="ENSMMOG00000009279.1"/>
</dbReference>
<dbReference type="Proteomes" id="UP000261620">
    <property type="component" value="Unplaced"/>
</dbReference>